<feature type="region of interest" description="Disordered" evidence="1">
    <location>
        <begin position="1"/>
        <end position="39"/>
    </location>
</feature>
<reference evidence="3" key="1">
    <citation type="journal article" date="2013" name="Genome Biol.">
        <title>Draft genome of the mountain pine beetle, Dendroctonus ponderosae Hopkins, a major forest pest.</title>
        <authorList>
            <person name="Keeling C.I."/>
            <person name="Yuen M.M."/>
            <person name="Liao N.Y."/>
            <person name="Docking T.R."/>
            <person name="Chan S.K."/>
            <person name="Taylor G.A."/>
            <person name="Palmquist D.L."/>
            <person name="Jackman S.D."/>
            <person name="Nguyen A."/>
            <person name="Li M."/>
            <person name="Henderson H."/>
            <person name="Janes J.K."/>
            <person name="Zhao Y."/>
            <person name="Pandoh P."/>
            <person name="Moore R."/>
            <person name="Sperling F.A."/>
            <person name="Huber D.P."/>
            <person name="Birol I."/>
            <person name="Jones S.J."/>
            <person name="Bohlmann J."/>
        </authorList>
    </citation>
    <scope>NUCLEOTIDE SEQUENCE</scope>
</reference>
<dbReference type="EnsemblMetazoa" id="XM_019908367.1">
    <property type="protein sequence ID" value="XP_019763926.1"/>
    <property type="gene ID" value="LOC109540146"/>
</dbReference>
<sequence length="204" mass="23594">MTIDMDTQTSPKKNEMSGNIPAHTRETSTNRKMKITQAEEPLNRESLVDETSVTETGQICPTCKRKYGESKDTQTQTEQPIYFEENRCNSLNDIDSYARWLKIAPKNWADELFENTEIISGNPLSTKASTVKVVLVEPADKQMEKSIQLLYKNRYSELVETEESFAVLEHSSRWKLKQDTTECQKVIKIMQGEQKSDLWDRFTQ</sequence>
<reference evidence="2" key="2">
    <citation type="submission" date="2024-08" db="UniProtKB">
        <authorList>
            <consortium name="EnsemblMetazoa"/>
        </authorList>
    </citation>
    <scope>IDENTIFICATION</scope>
</reference>
<evidence type="ECO:0000313" key="2">
    <source>
        <dbReference type="EnsemblMetazoa" id="XP_019763926.1"/>
    </source>
</evidence>
<evidence type="ECO:0000256" key="1">
    <source>
        <dbReference type="SAM" id="MobiDB-lite"/>
    </source>
</evidence>
<evidence type="ECO:0000313" key="3">
    <source>
        <dbReference type="Proteomes" id="UP000019118"/>
    </source>
</evidence>
<dbReference type="Proteomes" id="UP000019118">
    <property type="component" value="Unassembled WGS sequence"/>
</dbReference>
<dbReference type="AlphaFoldDB" id="A0AAR5PSZ5"/>
<feature type="compositionally biased region" description="Polar residues" evidence="1">
    <location>
        <begin position="1"/>
        <end position="11"/>
    </location>
</feature>
<accession>A0AAR5PSZ5</accession>
<name>A0AAR5PSZ5_DENPD</name>
<keyword evidence="3" id="KW-1185">Reference proteome</keyword>
<proteinExistence type="predicted"/>
<organism evidence="2 3">
    <name type="scientific">Dendroctonus ponderosae</name>
    <name type="common">Mountain pine beetle</name>
    <dbReference type="NCBI Taxonomy" id="77166"/>
    <lineage>
        <taxon>Eukaryota</taxon>
        <taxon>Metazoa</taxon>
        <taxon>Ecdysozoa</taxon>
        <taxon>Arthropoda</taxon>
        <taxon>Hexapoda</taxon>
        <taxon>Insecta</taxon>
        <taxon>Pterygota</taxon>
        <taxon>Neoptera</taxon>
        <taxon>Endopterygota</taxon>
        <taxon>Coleoptera</taxon>
        <taxon>Polyphaga</taxon>
        <taxon>Cucujiformia</taxon>
        <taxon>Curculionidae</taxon>
        <taxon>Scolytinae</taxon>
        <taxon>Dendroctonus</taxon>
    </lineage>
</organism>
<protein>
    <submittedName>
        <fullName evidence="2">Uncharacterized protein</fullName>
    </submittedName>
</protein>